<dbReference type="PRINTS" id="PR01959">
    <property type="entry name" value="SBIMPHPHTASE"/>
</dbReference>
<dbReference type="GO" id="GO:0007165">
    <property type="term" value="P:signal transduction"/>
    <property type="evidence" value="ECO:0007669"/>
    <property type="project" value="TreeGrafter"/>
</dbReference>
<comment type="cofactor">
    <cofactor evidence="2 6 7">
        <name>Mg(2+)</name>
        <dbReference type="ChEBI" id="CHEBI:18420"/>
    </cofactor>
</comment>
<feature type="binding site" evidence="6">
    <location>
        <position position="113"/>
    </location>
    <ligand>
        <name>Mg(2+)</name>
        <dbReference type="ChEBI" id="CHEBI:18420"/>
        <label>1</label>
        <note>catalytic</note>
    </ligand>
</feature>
<feature type="binding site" evidence="6">
    <location>
        <position position="111"/>
    </location>
    <ligand>
        <name>Mg(2+)</name>
        <dbReference type="ChEBI" id="CHEBI:18420"/>
        <label>1</label>
        <note>catalytic</note>
    </ligand>
</feature>
<sequence>MNLARGEALVASALDALGLEERPHATVPTAAVRAALFAAIRAGDLQLSSLGRLRGSEVRTKSSMRDLVTDVDLGSERLIVEALRAATPDFTVEAEEEAADAKSEAPRWIVDPLDGTVNYVHGIPMFAVSIGLHLLGPDGGSNTTRPLFGVVHAPRLGETFVAVEGRGSFCLTSQAGAPDGPVDVARLRVSRPDGLADAILATGFPYRRNELEHSNLENFNAFFYDVRGVRRLGAAALDLAYVAAGRLDGFWELHLGPHDMAAGALLVREAGGEVTDCGGGDTWLRSGHLVAGHAPLAAAIRERVRF</sequence>
<dbReference type="Pfam" id="PF00459">
    <property type="entry name" value="Inositol_P"/>
    <property type="match status" value="1"/>
</dbReference>
<evidence type="ECO:0000256" key="1">
    <source>
        <dbReference type="ARBA" id="ARBA00001033"/>
    </source>
</evidence>
<dbReference type="AlphaFoldDB" id="A0A518ETH7"/>
<dbReference type="Gene3D" id="3.40.190.80">
    <property type="match status" value="1"/>
</dbReference>
<dbReference type="GO" id="GO:0008934">
    <property type="term" value="F:inositol monophosphate 1-phosphatase activity"/>
    <property type="evidence" value="ECO:0007669"/>
    <property type="project" value="InterPro"/>
</dbReference>
<feature type="binding site" evidence="6">
    <location>
        <position position="114"/>
    </location>
    <ligand>
        <name>Mg(2+)</name>
        <dbReference type="ChEBI" id="CHEBI:18420"/>
        <label>1</label>
        <note>catalytic</note>
    </ligand>
</feature>
<feature type="binding site" evidence="6">
    <location>
        <position position="95"/>
    </location>
    <ligand>
        <name>Mg(2+)</name>
        <dbReference type="ChEBI" id="CHEBI:18420"/>
        <label>1</label>
        <note>catalytic</note>
    </ligand>
</feature>
<keyword evidence="9" id="KW-1185">Reference proteome</keyword>
<evidence type="ECO:0000256" key="4">
    <source>
        <dbReference type="ARBA" id="ARBA00022801"/>
    </source>
</evidence>
<evidence type="ECO:0000313" key="8">
    <source>
        <dbReference type="EMBL" id="QDV07390.1"/>
    </source>
</evidence>
<dbReference type="PRINTS" id="PR00377">
    <property type="entry name" value="IMPHPHTASES"/>
</dbReference>
<comment type="catalytic activity">
    <reaction evidence="1 7">
        <text>a myo-inositol phosphate + H2O = myo-inositol + phosphate</text>
        <dbReference type="Rhea" id="RHEA:24056"/>
        <dbReference type="ChEBI" id="CHEBI:15377"/>
        <dbReference type="ChEBI" id="CHEBI:17268"/>
        <dbReference type="ChEBI" id="CHEBI:43474"/>
        <dbReference type="ChEBI" id="CHEBI:84139"/>
        <dbReference type="EC" id="3.1.3.25"/>
    </reaction>
</comment>
<dbReference type="InterPro" id="IPR020583">
    <property type="entry name" value="Inositol_monoP_metal-BS"/>
</dbReference>
<keyword evidence="5 6" id="KW-0460">Magnesium</keyword>
<gene>
    <name evidence="8" type="primary">suhB</name>
    <name evidence="8" type="ORF">Poly30_29140</name>
</gene>
<evidence type="ECO:0000256" key="7">
    <source>
        <dbReference type="RuleBase" id="RU364068"/>
    </source>
</evidence>
<evidence type="ECO:0000256" key="3">
    <source>
        <dbReference type="ARBA" id="ARBA00022723"/>
    </source>
</evidence>
<dbReference type="InterPro" id="IPR000760">
    <property type="entry name" value="Inositol_monophosphatase-like"/>
</dbReference>
<dbReference type="CDD" id="cd01639">
    <property type="entry name" value="IMPase"/>
    <property type="match status" value="1"/>
</dbReference>
<keyword evidence="4 7" id="KW-0378">Hydrolase</keyword>
<proteinExistence type="inferred from homology"/>
<dbReference type="InterPro" id="IPR022337">
    <property type="entry name" value="Inositol_monophosphatase_SuhB"/>
</dbReference>
<dbReference type="InterPro" id="IPR033942">
    <property type="entry name" value="IMPase"/>
</dbReference>
<comment type="similarity">
    <text evidence="7">Belongs to the inositol monophosphatase superfamily.</text>
</comment>
<dbReference type="EC" id="3.1.3.25" evidence="7"/>
<dbReference type="Gene3D" id="3.30.540.10">
    <property type="entry name" value="Fructose-1,6-Bisphosphatase, subunit A, domain 1"/>
    <property type="match status" value="1"/>
</dbReference>
<evidence type="ECO:0000256" key="2">
    <source>
        <dbReference type="ARBA" id="ARBA00001946"/>
    </source>
</evidence>
<feature type="binding site" evidence="6">
    <location>
        <position position="259"/>
    </location>
    <ligand>
        <name>Mg(2+)</name>
        <dbReference type="ChEBI" id="CHEBI:18420"/>
        <label>1</label>
        <note>catalytic</note>
    </ligand>
</feature>
<dbReference type="SUPFAM" id="SSF56655">
    <property type="entry name" value="Carbohydrate phosphatase"/>
    <property type="match status" value="1"/>
</dbReference>
<evidence type="ECO:0000256" key="6">
    <source>
        <dbReference type="PIRSR" id="PIRSR600760-2"/>
    </source>
</evidence>
<evidence type="ECO:0000313" key="9">
    <source>
        <dbReference type="Proteomes" id="UP000320390"/>
    </source>
</evidence>
<dbReference type="Proteomes" id="UP000320390">
    <property type="component" value="Chromosome"/>
</dbReference>
<evidence type="ECO:0000256" key="5">
    <source>
        <dbReference type="ARBA" id="ARBA00022842"/>
    </source>
</evidence>
<dbReference type="GO" id="GO:0006020">
    <property type="term" value="P:inositol metabolic process"/>
    <property type="evidence" value="ECO:0007669"/>
    <property type="project" value="TreeGrafter"/>
</dbReference>
<keyword evidence="3 6" id="KW-0479">Metal-binding</keyword>
<organism evidence="8 9">
    <name type="scientific">Saltatorellus ferox</name>
    <dbReference type="NCBI Taxonomy" id="2528018"/>
    <lineage>
        <taxon>Bacteria</taxon>
        <taxon>Pseudomonadati</taxon>
        <taxon>Planctomycetota</taxon>
        <taxon>Planctomycetia</taxon>
        <taxon>Planctomycetia incertae sedis</taxon>
        <taxon>Saltatorellus</taxon>
    </lineage>
</organism>
<dbReference type="PANTHER" id="PTHR20854">
    <property type="entry name" value="INOSITOL MONOPHOSPHATASE"/>
    <property type="match status" value="1"/>
</dbReference>
<reference evidence="8 9" key="1">
    <citation type="submission" date="2019-02" db="EMBL/GenBank/DDBJ databases">
        <title>Deep-cultivation of Planctomycetes and their phenomic and genomic characterization uncovers novel biology.</title>
        <authorList>
            <person name="Wiegand S."/>
            <person name="Jogler M."/>
            <person name="Boedeker C."/>
            <person name="Pinto D."/>
            <person name="Vollmers J."/>
            <person name="Rivas-Marin E."/>
            <person name="Kohn T."/>
            <person name="Peeters S.H."/>
            <person name="Heuer A."/>
            <person name="Rast P."/>
            <person name="Oberbeckmann S."/>
            <person name="Bunk B."/>
            <person name="Jeske O."/>
            <person name="Meyerdierks A."/>
            <person name="Storesund J.E."/>
            <person name="Kallscheuer N."/>
            <person name="Luecker S."/>
            <person name="Lage O.M."/>
            <person name="Pohl T."/>
            <person name="Merkel B.J."/>
            <person name="Hornburger P."/>
            <person name="Mueller R.-W."/>
            <person name="Bruemmer F."/>
            <person name="Labrenz M."/>
            <person name="Spormann A.M."/>
            <person name="Op den Camp H."/>
            <person name="Overmann J."/>
            <person name="Amann R."/>
            <person name="Jetten M.S.M."/>
            <person name="Mascher T."/>
            <person name="Medema M.H."/>
            <person name="Devos D.P."/>
            <person name="Kaster A.-K."/>
            <person name="Ovreas L."/>
            <person name="Rohde M."/>
            <person name="Galperin M.Y."/>
            <person name="Jogler C."/>
        </authorList>
    </citation>
    <scope>NUCLEOTIDE SEQUENCE [LARGE SCALE GENOMIC DNA]</scope>
    <source>
        <strain evidence="8 9">Poly30</strain>
    </source>
</reference>
<dbReference type="PANTHER" id="PTHR20854:SF4">
    <property type="entry name" value="INOSITOL-1-MONOPHOSPHATASE-RELATED"/>
    <property type="match status" value="1"/>
</dbReference>
<name>A0A518ETH7_9BACT</name>
<dbReference type="RefSeq" id="WP_419190180.1">
    <property type="nucleotide sequence ID" value="NZ_CP036434.1"/>
</dbReference>
<dbReference type="GO" id="GO:0046872">
    <property type="term" value="F:metal ion binding"/>
    <property type="evidence" value="ECO:0007669"/>
    <property type="project" value="UniProtKB-KW"/>
</dbReference>
<protein>
    <recommendedName>
        <fullName evidence="7">Inositol-1-monophosphatase</fullName>
        <ecNumber evidence="7">3.1.3.25</ecNumber>
    </recommendedName>
</protein>
<accession>A0A518ETH7</accession>
<dbReference type="EMBL" id="CP036434">
    <property type="protein sequence ID" value="QDV07390.1"/>
    <property type="molecule type" value="Genomic_DNA"/>
</dbReference>
<dbReference type="PROSITE" id="PS00629">
    <property type="entry name" value="IMP_1"/>
    <property type="match status" value="1"/>
</dbReference>